<feature type="transmembrane region" description="Helical" evidence="8">
    <location>
        <begin position="237"/>
        <end position="262"/>
    </location>
</feature>
<keyword evidence="7 8" id="KW-0472">Membrane</keyword>
<proteinExistence type="predicted"/>
<evidence type="ECO:0000256" key="5">
    <source>
        <dbReference type="ARBA" id="ARBA00022989"/>
    </source>
</evidence>
<feature type="transmembrane region" description="Helical" evidence="8">
    <location>
        <begin position="364"/>
        <end position="385"/>
    </location>
</feature>
<dbReference type="EMBL" id="CYYV01000018">
    <property type="protein sequence ID" value="CUO87672.1"/>
    <property type="molecule type" value="Genomic_DNA"/>
</dbReference>
<feature type="transmembrane region" description="Helical" evidence="8">
    <location>
        <begin position="416"/>
        <end position="440"/>
    </location>
</feature>
<dbReference type="GO" id="GO:0005886">
    <property type="term" value="C:plasma membrane"/>
    <property type="evidence" value="ECO:0007669"/>
    <property type="project" value="UniProtKB-SubCell"/>
</dbReference>
<dbReference type="Pfam" id="PF02386">
    <property type="entry name" value="TrkH"/>
    <property type="match status" value="1"/>
</dbReference>
<keyword evidence="3" id="KW-1003">Cell membrane</keyword>
<dbReference type="PANTHER" id="PTHR32024:SF1">
    <property type="entry name" value="KTR SYSTEM POTASSIUM UPTAKE PROTEIN B"/>
    <property type="match status" value="1"/>
</dbReference>
<comment type="subcellular location">
    <subcellularLocation>
        <location evidence="1">Cell membrane</location>
        <topology evidence="1">Multi-pass membrane protein</topology>
    </subcellularLocation>
</comment>
<dbReference type="AlphaFoldDB" id="A0A174IJZ4"/>
<dbReference type="GO" id="GO:0008324">
    <property type="term" value="F:monoatomic cation transmembrane transporter activity"/>
    <property type="evidence" value="ECO:0007669"/>
    <property type="project" value="InterPro"/>
</dbReference>
<feature type="transmembrane region" description="Helical" evidence="8">
    <location>
        <begin position="78"/>
        <end position="102"/>
    </location>
</feature>
<evidence type="ECO:0000256" key="3">
    <source>
        <dbReference type="ARBA" id="ARBA00022475"/>
    </source>
</evidence>
<dbReference type="RefSeq" id="WP_055228548.1">
    <property type="nucleotide sequence ID" value="NZ_CYYV01000018.1"/>
</dbReference>
<evidence type="ECO:0000313" key="10">
    <source>
        <dbReference type="Proteomes" id="UP000095706"/>
    </source>
</evidence>
<evidence type="ECO:0000313" key="9">
    <source>
        <dbReference type="EMBL" id="CUO87672.1"/>
    </source>
</evidence>
<evidence type="ECO:0000256" key="6">
    <source>
        <dbReference type="ARBA" id="ARBA00023065"/>
    </source>
</evidence>
<gene>
    <name evidence="9" type="primary">ktrB_2</name>
    <name evidence="9" type="ORF">ERS852406_03063</name>
</gene>
<sequence length="461" mass="50023">MAEKQSKNKWHTPAERIMMLGFAAVILLGTILLCLPVSAADGKSVYWLDALFTATTSVCVTGLVTVPTATTWSTFGKIVILGLIQFGGLGIMACLTMVFLILRRKISLQSRKLIQDTYNLPVLKGSVGIVRRLLIGTATVEIAGAVLYSFWFVPEYGFWKGIGYSIFHAVSAFCNAGIDLVGEASFAPFVTNPLINFTTMGLILLSGLGFPVWWEVMERVQELVKGKRPRKNFVRGFTLHTKLVLTTTMILVFGGALLILALDWNHAPSLGSLKPAQKVMAAFFQSVTTRTAGFETIPQADFSDSSAMVSMVLMFIGGSPMGTAGGVKTTTVAILVVLVASYIRGDSDTVAWGRKVMEENIRTAVVIFFFVLTTVFTATVLLISVTGSPLLDCTYEIISAVATVGLTRSLTPTLPFMGKVIVILVMFMGRIGPVTLAVALRRRTGRKDVDIQRPEQRILIG</sequence>
<dbReference type="InterPro" id="IPR003445">
    <property type="entry name" value="Cat_transpt"/>
</dbReference>
<feature type="transmembrane region" description="Helical" evidence="8">
    <location>
        <begin position="133"/>
        <end position="153"/>
    </location>
</feature>
<evidence type="ECO:0000256" key="7">
    <source>
        <dbReference type="ARBA" id="ARBA00023136"/>
    </source>
</evidence>
<name>A0A174IJZ4_9FIRM</name>
<evidence type="ECO:0000256" key="1">
    <source>
        <dbReference type="ARBA" id="ARBA00004651"/>
    </source>
</evidence>
<keyword evidence="2" id="KW-0813">Transport</keyword>
<dbReference type="GO" id="GO:0030001">
    <property type="term" value="P:metal ion transport"/>
    <property type="evidence" value="ECO:0007669"/>
    <property type="project" value="UniProtKB-ARBA"/>
</dbReference>
<protein>
    <submittedName>
        <fullName evidence="9">Ktr system potassium uptake protein B</fullName>
    </submittedName>
</protein>
<organism evidence="9 10">
    <name type="scientific">Fusicatenibacter saccharivorans</name>
    <dbReference type="NCBI Taxonomy" id="1150298"/>
    <lineage>
        <taxon>Bacteria</taxon>
        <taxon>Bacillati</taxon>
        <taxon>Bacillota</taxon>
        <taxon>Clostridia</taxon>
        <taxon>Lachnospirales</taxon>
        <taxon>Lachnospiraceae</taxon>
        <taxon>Fusicatenibacter</taxon>
    </lineage>
</organism>
<feature type="transmembrane region" description="Helical" evidence="8">
    <location>
        <begin position="321"/>
        <end position="343"/>
    </location>
</feature>
<dbReference type="Proteomes" id="UP000095706">
    <property type="component" value="Unassembled WGS sequence"/>
</dbReference>
<dbReference type="PANTHER" id="PTHR32024">
    <property type="entry name" value="TRK SYSTEM POTASSIUM UPTAKE PROTEIN TRKG-RELATED"/>
    <property type="match status" value="1"/>
</dbReference>
<evidence type="ECO:0000256" key="2">
    <source>
        <dbReference type="ARBA" id="ARBA00022448"/>
    </source>
</evidence>
<keyword evidence="6" id="KW-0406">Ion transport</keyword>
<feature type="transmembrane region" description="Helical" evidence="8">
    <location>
        <begin position="194"/>
        <end position="216"/>
    </location>
</feature>
<accession>A0A174IJZ4</accession>
<keyword evidence="4 8" id="KW-0812">Transmembrane</keyword>
<evidence type="ECO:0000256" key="8">
    <source>
        <dbReference type="SAM" id="Phobius"/>
    </source>
</evidence>
<keyword evidence="5 8" id="KW-1133">Transmembrane helix</keyword>
<reference evidence="9 10" key="1">
    <citation type="submission" date="2015-09" db="EMBL/GenBank/DDBJ databases">
        <authorList>
            <consortium name="Pathogen Informatics"/>
        </authorList>
    </citation>
    <scope>NUCLEOTIDE SEQUENCE [LARGE SCALE GENOMIC DNA]</scope>
    <source>
        <strain evidence="9 10">2789STDY5608849</strain>
    </source>
</reference>
<evidence type="ECO:0000256" key="4">
    <source>
        <dbReference type="ARBA" id="ARBA00022692"/>
    </source>
</evidence>